<evidence type="ECO:0000313" key="2">
    <source>
        <dbReference type="Proteomes" id="UP000828390"/>
    </source>
</evidence>
<keyword evidence="2" id="KW-1185">Reference proteome</keyword>
<dbReference type="AlphaFoldDB" id="A0A9D4G0N3"/>
<comment type="caution">
    <text evidence="1">The sequence shown here is derived from an EMBL/GenBank/DDBJ whole genome shotgun (WGS) entry which is preliminary data.</text>
</comment>
<evidence type="ECO:0000313" key="1">
    <source>
        <dbReference type="EMBL" id="KAH3807972.1"/>
    </source>
</evidence>
<gene>
    <name evidence="1" type="ORF">DPMN_136320</name>
</gene>
<protein>
    <submittedName>
        <fullName evidence="1">Uncharacterized protein</fullName>
    </submittedName>
</protein>
<organism evidence="1 2">
    <name type="scientific">Dreissena polymorpha</name>
    <name type="common">Zebra mussel</name>
    <name type="synonym">Mytilus polymorpha</name>
    <dbReference type="NCBI Taxonomy" id="45954"/>
    <lineage>
        <taxon>Eukaryota</taxon>
        <taxon>Metazoa</taxon>
        <taxon>Spiralia</taxon>
        <taxon>Lophotrochozoa</taxon>
        <taxon>Mollusca</taxon>
        <taxon>Bivalvia</taxon>
        <taxon>Autobranchia</taxon>
        <taxon>Heteroconchia</taxon>
        <taxon>Euheterodonta</taxon>
        <taxon>Imparidentia</taxon>
        <taxon>Neoheterodontei</taxon>
        <taxon>Myida</taxon>
        <taxon>Dreissenoidea</taxon>
        <taxon>Dreissenidae</taxon>
        <taxon>Dreissena</taxon>
    </lineage>
</organism>
<proteinExistence type="predicted"/>
<sequence>MYIERTQGCRSKECVSLFLTLRAPYHAIAADTVANILEDAIKRAGLQGQGFTEKSFRPTGATNAVILVYCQKLS</sequence>
<dbReference type="EMBL" id="JAIWYP010000006">
    <property type="protein sequence ID" value="KAH3807972.1"/>
    <property type="molecule type" value="Genomic_DNA"/>
</dbReference>
<name>A0A9D4G0N3_DREPO</name>
<reference evidence="1" key="2">
    <citation type="submission" date="2020-11" db="EMBL/GenBank/DDBJ databases">
        <authorList>
            <person name="McCartney M.A."/>
            <person name="Auch B."/>
            <person name="Kono T."/>
            <person name="Mallez S."/>
            <person name="Becker A."/>
            <person name="Gohl D.M."/>
            <person name="Silverstein K.A.T."/>
            <person name="Koren S."/>
            <person name="Bechman K.B."/>
            <person name="Herman A."/>
            <person name="Abrahante J.E."/>
            <person name="Garbe J."/>
        </authorList>
    </citation>
    <scope>NUCLEOTIDE SEQUENCE</scope>
    <source>
        <strain evidence="1">Duluth1</strain>
        <tissue evidence="1">Whole animal</tissue>
    </source>
</reference>
<dbReference type="Proteomes" id="UP000828390">
    <property type="component" value="Unassembled WGS sequence"/>
</dbReference>
<accession>A0A9D4G0N3</accession>
<reference evidence="1" key="1">
    <citation type="journal article" date="2019" name="bioRxiv">
        <title>The Genome of the Zebra Mussel, Dreissena polymorpha: A Resource for Invasive Species Research.</title>
        <authorList>
            <person name="McCartney M.A."/>
            <person name="Auch B."/>
            <person name="Kono T."/>
            <person name="Mallez S."/>
            <person name="Zhang Y."/>
            <person name="Obille A."/>
            <person name="Becker A."/>
            <person name="Abrahante J.E."/>
            <person name="Garbe J."/>
            <person name="Badalamenti J.P."/>
            <person name="Herman A."/>
            <person name="Mangelson H."/>
            <person name="Liachko I."/>
            <person name="Sullivan S."/>
            <person name="Sone E.D."/>
            <person name="Koren S."/>
            <person name="Silverstein K.A.T."/>
            <person name="Beckman K.B."/>
            <person name="Gohl D.M."/>
        </authorList>
    </citation>
    <scope>NUCLEOTIDE SEQUENCE</scope>
    <source>
        <strain evidence="1">Duluth1</strain>
        <tissue evidence="1">Whole animal</tissue>
    </source>
</reference>